<gene>
    <name evidence="3" type="ORF">Sar04_46080</name>
</gene>
<dbReference type="InterPro" id="IPR029058">
    <property type="entry name" value="AB_hydrolase_fold"/>
</dbReference>
<dbReference type="PANTHER" id="PTHR43194:SF5">
    <property type="entry name" value="PIMELOYL-[ACYL-CARRIER PROTEIN] METHYL ESTER ESTERASE"/>
    <property type="match status" value="1"/>
</dbReference>
<keyword evidence="4" id="KW-1185">Reference proteome</keyword>
<comment type="caution">
    <text evidence="3">The sequence shown here is derived from an EMBL/GenBank/DDBJ whole genome shotgun (WGS) entry which is preliminary data.</text>
</comment>
<accession>A0ABQ4K0U1</accession>
<feature type="region of interest" description="Disordered" evidence="1">
    <location>
        <begin position="1"/>
        <end position="23"/>
    </location>
</feature>
<name>A0ABQ4K0U1_SALAC</name>
<evidence type="ECO:0000313" key="3">
    <source>
        <dbReference type="EMBL" id="GIM87872.1"/>
    </source>
</evidence>
<dbReference type="InterPro" id="IPR000073">
    <property type="entry name" value="AB_hydrolase_1"/>
</dbReference>
<dbReference type="GO" id="GO:0016787">
    <property type="term" value="F:hydrolase activity"/>
    <property type="evidence" value="ECO:0007669"/>
    <property type="project" value="UniProtKB-KW"/>
</dbReference>
<dbReference type="Gene3D" id="3.40.50.1820">
    <property type="entry name" value="alpha/beta hydrolase"/>
    <property type="match status" value="1"/>
</dbReference>
<dbReference type="EMBL" id="BOQM01000050">
    <property type="protein sequence ID" value="GIM87872.1"/>
    <property type="molecule type" value="Genomic_DNA"/>
</dbReference>
<dbReference type="PRINTS" id="PR00111">
    <property type="entry name" value="ABHYDROLASE"/>
</dbReference>
<dbReference type="SUPFAM" id="SSF53474">
    <property type="entry name" value="alpha/beta-Hydrolases"/>
    <property type="match status" value="1"/>
</dbReference>
<feature type="compositionally biased region" description="Low complexity" evidence="1">
    <location>
        <begin position="1"/>
        <end position="18"/>
    </location>
</feature>
<protein>
    <submittedName>
        <fullName evidence="3">Alpha/beta hydrolase</fullName>
    </submittedName>
</protein>
<evidence type="ECO:0000259" key="2">
    <source>
        <dbReference type="Pfam" id="PF00561"/>
    </source>
</evidence>
<dbReference type="Pfam" id="PF00561">
    <property type="entry name" value="Abhydrolase_1"/>
    <property type="match status" value="1"/>
</dbReference>
<keyword evidence="3" id="KW-0378">Hydrolase</keyword>
<evidence type="ECO:0000313" key="4">
    <source>
        <dbReference type="Proteomes" id="UP000677457"/>
    </source>
</evidence>
<dbReference type="InterPro" id="IPR050228">
    <property type="entry name" value="Carboxylesterase_BioH"/>
</dbReference>
<dbReference type="Proteomes" id="UP000677457">
    <property type="component" value="Unassembled WGS sequence"/>
</dbReference>
<evidence type="ECO:0000256" key="1">
    <source>
        <dbReference type="SAM" id="MobiDB-lite"/>
    </source>
</evidence>
<proteinExistence type="predicted"/>
<reference evidence="3 4" key="1">
    <citation type="submission" date="2021-03" db="EMBL/GenBank/DDBJ databases">
        <title>Whole genome shotgun sequence of Salinispora arenicola NBRC 105043.</title>
        <authorList>
            <person name="Komaki H."/>
            <person name="Tamura T."/>
        </authorList>
    </citation>
    <scope>NUCLEOTIDE SEQUENCE [LARGE SCALE GENOMIC DNA]</scope>
    <source>
        <strain evidence="3 4">NBRC 105043</strain>
    </source>
</reference>
<dbReference type="PANTHER" id="PTHR43194">
    <property type="entry name" value="HYDROLASE ALPHA/BETA FOLD FAMILY"/>
    <property type="match status" value="1"/>
</dbReference>
<feature type="domain" description="AB hydrolase-1" evidence="2">
    <location>
        <begin position="50"/>
        <end position="181"/>
    </location>
</feature>
<sequence>MREAVVGAGATPTTGETAQRGPPQAGWAAVSYAEVNGLRIWYEWHGAGRPLVLLHGGFGSTEMFAPLLPALTERRNVLAVDLQGHGRTADVDRPLRYESLADDVAALTAQLGLTEVDVLGYSLGGGVALRTAIQYPGLVNRLVVVSAPCRRQGWYPETLAAMARQDEAVGERMRGTPAHRRYHRVAPRPADWPRLWAKSGELLRRDYDWSAEVAALVLPILLVFADADSVTTAHMAEFFGLLGGGHRDAGWDGTGRSAARLAVLPGLTHYDILSSPALPAAVLPFLTHPAGPPG</sequence>
<organism evidence="3 4">
    <name type="scientific">Salinispora arenicola</name>
    <dbReference type="NCBI Taxonomy" id="168697"/>
    <lineage>
        <taxon>Bacteria</taxon>
        <taxon>Bacillati</taxon>
        <taxon>Actinomycetota</taxon>
        <taxon>Actinomycetes</taxon>
        <taxon>Micromonosporales</taxon>
        <taxon>Micromonosporaceae</taxon>
        <taxon>Salinispora</taxon>
    </lineage>
</organism>